<dbReference type="AlphaFoldDB" id="A0A6P4CR96"/>
<gene>
    <name evidence="3" type="primary">LOC107479455</name>
</gene>
<dbReference type="GeneID" id="107479455"/>
<dbReference type="RefSeq" id="XP_015955074.1">
    <property type="nucleotide sequence ID" value="XM_016099588.1"/>
</dbReference>
<feature type="compositionally biased region" description="Low complexity" evidence="1">
    <location>
        <begin position="71"/>
        <end position="88"/>
    </location>
</feature>
<feature type="compositionally biased region" description="Acidic residues" evidence="1">
    <location>
        <begin position="160"/>
        <end position="169"/>
    </location>
</feature>
<evidence type="ECO:0000313" key="3">
    <source>
        <dbReference type="RefSeq" id="XP_015955074.1"/>
    </source>
</evidence>
<sequence length="266" mass="29092">MGKKVIAKRAPREKIHKLPGYPRPSTRSQDTTFTPSPSPPTSPPRTDPMARTKTTPRYPASAKPTPPPKATPSKPASSKPGSSKPSSSKGKRPATEEPVSEPPQPRARFKSAMNNNFYEGVIQYHTLCPSFLADLHLYLKGGGSVKQQKGPTRSERVVLDDDDDEEYIPDDSPPPSTEGTSISTGKKSALLNVVKDIAQEFIFQSNHLIAMSKEQRKLASKHENLLKKSRDRVAVLMTFIDNLNNDEDIATDVEEEAASEGDGSDT</sequence>
<keyword evidence="2" id="KW-1185">Reference proteome</keyword>
<reference evidence="3" key="2">
    <citation type="submission" date="2025-08" db="UniProtKB">
        <authorList>
            <consortium name="RefSeq"/>
        </authorList>
    </citation>
    <scope>IDENTIFICATION</scope>
    <source>
        <tissue evidence="3">Whole plant</tissue>
    </source>
</reference>
<organism evidence="2 3">
    <name type="scientific">Arachis duranensis</name>
    <name type="common">Wild peanut</name>
    <dbReference type="NCBI Taxonomy" id="130453"/>
    <lineage>
        <taxon>Eukaryota</taxon>
        <taxon>Viridiplantae</taxon>
        <taxon>Streptophyta</taxon>
        <taxon>Embryophyta</taxon>
        <taxon>Tracheophyta</taxon>
        <taxon>Spermatophyta</taxon>
        <taxon>Magnoliopsida</taxon>
        <taxon>eudicotyledons</taxon>
        <taxon>Gunneridae</taxon>
        <taxon>Pentapetalae</taxon>
        <taxon>rosids</taxon>
        <taxon>fabids</taxon>
        <taxon>Fabales</taxon>
        <taxon>Fabaceae</taxon>
        <taxon>Papilionoideae</taxon>
        <taxon>50 kb inversion clade</taxon>
        <taxon>dalbergioids sensu lato</taxon>
        <taxon>Dalbergieae</taxon>
        <taxon>Pterocarpus clade</taxon>
        <taxon>Arachis</taxon>
    </lineage>
</organism>
<evidence type="ECO:0000256" key="1">
    <source>
        <dbReference type="SAM" id="MobiDB-lite"/>
    </source>
</evidence>
<feature type="region of interest" description="Disordered" evidence="1">
    <location>
        <begin position="142"/>
        <end position="184"/>
    </location>
</feature>
<dbReference type="Proteomes" id="UP000515211">
    <property type="component" value="Chromosome 3"/>
</dbReference>
<protein>
    <submittedName>
        <fullName evidence="3">Uncharacterized protein LOC107479455</fullName>
    </submittedName>
</protein>
<feature type="compositionally biased region" description="Pro residues" evidence="1">
    <location>
        <begin position="36"/>
        <end position="46"/>
    </location>
</feature>
<dbReference type="KEGG" id="adu:107479455"/>
<evidence type="ECO:0000313" key="2">
    <source>
        <dbReference type="Proteomes" id="UP000515211"/>
    </source>
</evidence>
<feature type="region of interest" description="Disordered" evidence="1">
    <location>
        <begin position="1"/>
        <end position="108"/>
    </location>
</feature>
<feature type="compositionally biased region" description="Basic residues" evidence="1">
    <location>
        <begin position="1"/>
        <end position="17"/>
    </location>
</feature>
<accession>A0A6P4CR96</accession>
<name>A0A6P4CR96_ARADU</name>
<proteinExistence type="predicted"/>
<reference evidence="2" key="1">
    <citation type="journal article" date="2016" name="Nat. Genet.">
        <title>The genome sequences of Arachis duranensis and Arachis ipaensis, the diploid ancestors of cultivated peanut.</title>
        <authorList>
            <person name="Bertioli D.J."/>
            <person name="Cannon S.B."/>
            <person name="Froenicke L."/>
            <person name="Huang G."/>
            <person name="Farmer A.D."/>
            <person name="Cannon E.K."/>
            <person name="Liu X."/>
            <person name="Gao D."/>
            <person name="Clevenger J."/>
            <person name="Dash S."/>
            <person name="Ren L."/>
            <person name="Moretzsohn M.C."/>
            <person name="Shirasawa K."/>
            <person name="Huang W."/>
            <person name="Vidigal B."/>
            <person name="Abernathy B."/>
            <person name="Chu Y."/>
            <person name="Niederhuth C.E."/>
            <person name="Umale P."/>
            <person name="Araujo A.C."/>
            <person name="Kozik A."/>
            <person name="Kim K.D."/>
            <person name="Burow M.D."/>
            <person name="Varshney R.K."/>
            <person name="Wang X."/>
            <person name="Zhang X."/>
            <person name="Barkley N."/>
            <person name="Guimaraes P.M."/>
            <person name="Isobe S."/>
            <person name="Guo B."/>
            <person name="Liao B."/>
            <person name="Stalker H.T."/>
            <person name="Schmitz R.J."/>
            <person name="Scheffler B.E."/>
            <person name="Leal-Bertioli S.C."/>
            <person name="Xun X."/>
            <person name="Jackson S.A."/>
            <person name="Michelmore R."/>
            <person name="Ozias-Akins P."/>
        </authorList>
    </citation>
    <scope>NUCLEOTIDE SEQUENCE [LARGE SCALE GENOMIC DNA]</scope>
    <source>
        <strain evidence="2">cv. V14167</strain>
    </source>
</reference>